<gene>
    <name evidence="3" type="ORF">ACFQJC_06635</name>
</gene>
<organism evidence="3 4">
    <name type="scientific">Haloferax namakaokahaiae</name>
    <dbReference type="NCBI Taxonomy" id="1748331"/>
    <lineage>
        <taxon>Archaea</taxon>
        <taxon>Methanobacteriati</taxon>
        <taxon>Methanobacteriota</taxon>
        <taxon>Stenosarchaea group</taxon>
        <taxon>Halobacteria</taxon>
        <taxon>Halobacteriales</taxon>
        <taxon>Haloferacaceae</taxon>
        <taxon>Haloferax</taxon>
    </lineage>
</organism>
<keyword evidence="4" id="KW-1185">Reference proteome</keyword>
<dbReference type="Gene3D" id="1.10.287.70">
    <property type="match status" value="1"/>
</dbReference>
<dbReference type="Proteomes" id="UP001596481">
    <property type="component" value="Unassembled WGS sequence"/>
</dbReference>
<dbReference type="EMBL" id="JBHTAA010000002">
    <property type="protein sequence ID" value="MFC7203184.1"/>
    <property type="molecule type" value="Genomic_DNA"/>
</dbReference>
<proteinExistence type="predicted"/>
<reference evidence="3 4" key="1">
    <citation type="journal article" date="2019" name="Int. J. Syst. Evol. Microbiol.">
        <title>The Global Catalogue of Microorganisms (GCM) 10K type strain sequencing project: providing services to taxonomists for standard genome sequencing and annotation.</title>
        <authorList>
            <consortium name="The Broad Institute Genomics Platform"/>
            <consortium name="The Broad Institute Genome Sequencing Center for Infectious Disease"/>
            <person name="Wu L."/>
            <person name="Ma J."/>
        </authorList>
    </citation>
    <scope>NUCLEOTIDE SEQUENCE [LARGE SCALE GENOMIC DNA]</scope>
    <source>
        <strain evidence="3 4">DSM 29988</strain>
    </source>
</reference>
<feature type="transmembrane region" description="Helical" evidence="1">
    <location>
        <begin position="21"/>
        <end position="42"/>
    </location>
</feature>
<keyword evidence="1" id="KW-0472">Membrane</keyword>
<dbReference type="InterPro" id="IPR013099">
    <property type="entry name" value="K_chnl_dom"/>
</dbReference>
<keyword evidence="1" id="KW-1133">Transmembrane helix</keyword>
<evidence type="ECO:0000313" key="4">
    <source>
        <dbReference type="Proteomes" id="UP001596481"/>
    </source>
</evidence>
<dbReference type="SUPFAM" id="SSF81324">
    <property type="entry name" value="Voltage-gated potassium channels"/>
    <property type="match status" value="1"/>
</dbReference>
<evidence type="ECO:0000256" key="1">
    <source>
        <dbReference type="SAM" id="Phobius"/>
    </source>
</evidence>
<name>A0ABD5ZD29_9EURY</name>
<evidence type="ECO:0000259" key="2">
    <source>
        <dbReference type="Pfam" id="PF07885"/>
    </source>
</evidence>
<comment type="caution">
    <text evidence="3">The sequence shown here is derived from an EMBL/GenBank/DDBJ whole genome shotgun (WGS) entry which is preliminary data.</text>
</comment>
<evidence type="ECO:0000313" key="3">
    <source>
        <dbReference type="EMBL" id="MFC7203184.1"/>
    </source>
</evidence>
<dbReference type="Pfam" id="PF07885">
    <property type="entry name" value="Ion_trans_2"/>
    <property type="match status" value="1"/>
</dbReference>
<keyword evidence="1" id="KW-0812">Transmembrane</keyword>
<dbReference type="AlphaFoldDB" id="A0ABD5ZD29"/>
<protein>
    <submittedName>
        <fullName evidence="3">Ion channel</fullName>
    </submittedName>
</protein>
<sequence length="303" mass="33192">MDAEWRVLRRVFGDRKQLLSLSGPIILVTGLALWIALLWGGWTLLFASAENILRDTRNGGPISWSERFYFIGYTVFTMGNGDFTPQGARWQTATALAAGSGMLFVTLSVTYILSVLDAVTQKRSFASSVSGLGKQSSSILEQSRDAEGFHGLELPLNSITTELNTLTSNHKAYPVLHYFHSPKAKYAPAVSVVVLDELLTILRFGTSKQHRPADTIIEGTRSSVQNYLETLHGSFVTPADCSPPSPGLQSLREAGVTTVSDEEFADSLATVEERRRQLLGLIESDCREWPNESDDGASTTSDE</sequence>
<feature type="transmembrane region" description="Helical" evidence="1">
    <location>
        <begin position="95"/>
        <end position="116"/>
    </location>
</feature>
<accession>A0ABD5ZD29</accession>
<dbReference type="RefSeq" id="WP_390222524.1">
    <property type="nucleotide sequence ID" value="NZ_JBHTAA010000002.1"/>
</dbReference>
<feature type="domain" description="Potassium channel" evidence="2">
    <location>
        <begin position="43"/>
        <end position="116"/>
    </location>
</feature>